<sequence>MGNCIRESSDITTPYPNNPIGATKGGYYRKRSTLLLPPPPIQHVDDDDYGKDDEIVLATSRSEGDILLISSPHLKSFTFNDLKNVTGNFDNENLIGEGGFGYVYKGWINAHSFDPVFGTGTVAVAVKKLKPQGFQGHKEWLSEVNHLGQLHHPNLVRLIGYCFEGDNRLLVYEYMPKGSLENHLFHKGNETLPWTTRMKVAIDAARGLTFLHESEQQVIYRDFKTSNILLDLEFNAKLSDFGLAKAGPIGDLSHVSTQVLGTVGYAAPEYILTGRLTTKCDVYSFGVVLLELLTGRRAIEVTKSGMEHNLVEWAKPYLGDRRKLFRIMDTKLAGQYSQRAAYIVALLSLQCISEPKFRPQMLDILSTLERLPLTSNNHSHRAKTRPISSSPSTVIDDDIDCEEVVKETSDENPKSAQNEESASPILSCQIGGDISILSPKAAQETETVRLTEAHQSSTPLRKPRKWKSMRVLSRRKAGDKFQDVLNGP</sequence>
<dbReference type="KEGG" id="adu:107470619"/>
<feature type="region of interest" description="Disordered" evidence="13">
    <location>
        <begin position="447"/>
        <end position="488"/>
    </location>
</feature>
<keyword evidence="4 12" id="KW-0723">Serine/threonine-protein kinase</keyword>
<dbReference type="FunFam" id="3.30.200.20:FF:000228">
    <property type="entry name" value="Serine/threonine-protein kinase BIK1"/>
    <property type="match status" value="1"/>
</dbReference>
<dbReference type="RefSeq" id="XP_020997681.2">
    <property type="nucleotide sequence ID" value="XM_021142022.2"/>
</dbReference>
<feature type="region of interest" description="Disordered" evidence="13">
    <location>
        <begin position="376"/>
        <end position="395"/>
    </location>
</feature>
<keyword evidence="15" id="KW-1185">Reference proteome</keyword>
<evidence type="ECO:0000256" key="9">
    <source>
        <dbReference type="ARBA" id="ARBA00047899"/>
    </source>
</evidence>
<keyword evidence="7 16" id="KW-0418">Kinase</keyword>
<evidence type="ECO:0000256" key="11">
    <source>
        <dbReference type="PROSITE-ProRule" id="PRU10141"/>
    </source>
</evidence>
<evidence type="ECO:0000256" key="2">
    <source>
        <dbReference type="ARBA" id="ARBA00012513"/>
    </source>
</evidence>
<dbReference type="InterPro" id="IPR011009">
    <property type="entry name" value="Kinase-like_dom_sf"/>
</dbReference>
<evidence type="ECO:0000313" key="16">
    <source>
        <dbReference type="RefSeq" id="XP_020997681.2"/>
    </source>
</evidence>
<gene>
    <name evidence="16" type="primary">LOC107470619</name>
</gene>
<accession>A0A6P5NPC5</accession>
<dbReference type="InterPro" id="IPR017441">
    <property type="entry name" value="Protein_kinase_ATP_BS"/>
</dbReference>
<dbReference type="SUPFAM" id="SSF56112">
    <property type="entry name" value="Protein kinase-like (PK-like)"/>
    <property type="match status" value="1"/>
</dbReference>
<evidence type="ECO:0000256" key="3">
    <source>
        <dbReference type="ARBA" id="ARBA00022475"/>
    </source>
</evidence>
<evidence type="ECO:0000256" key="5">
    <source>
        <dbReference type="ARBA" id="ARBA00022679"/>
    </source>
</evidence>
<keyword evidence="8 11" id="KW-0067">ATP-binding</keyword>
<dbReference type="InterPro" id="IPR000719">
    <property type="entry name" value="Prot_kinase_dom"/>
</dbReference>
<comment type="catalytic activity">
    <reaction evidence="9">
        <text>L-threonyl-[protein] + ATP = O-phospho-L-threonyl-[protein] + ADP + H(+)</text>
        <dbReference type="Rhea" id="RHEA:46608"/>
        <dbReference type="Rhea" id="RHEA-COMP:11060"/>
        <dbReference type="Rhea" id="RHEA-COMP:11605"/>
        <dbReference type="ChEBI" id="CHEBI:15378"/>
        <dbReference type="ChEBI" id="CHEBI:30013"/>
        <dbReference type="ChEBI" id="CHEBI:30616"/>
        <dbReference type="ChEBI" id="CHEBI:61977"/>
        <dbReference type="ChEBI" id="CHEBI:456216"/>
        <dbReference type="EC" id="2.7.11.1"/>
    </reaction>
</comment>
<dbReference type="GO" id="GO:0005886">
    <property type="term" value="C:plasma membrane"/>
    <property type="evidence" value="ECO:0007669"/>
    <property type="project" value="UniProtKB-SubCell"/>
</dbReference>
<comment type="similarity">
    <text evidence="12">Belongs to the protein kinase superfamily.</text>
</comment>
<dbReference type="Gene3D" id="3.30.200.20">
    <property type="entry name" value="Phosphorylase Kinase, domain 1"/>
    <property type="match status" value="1"/>
</dbReference>
<evidence type="ECO:0000259" key="14">
    <source>
        <dbReference type="PROSITE" id="PS50011"/>
    </source>
</evidence>
<protein>
    <recommendedName>
        <fullName evidence="2">non-specific serine/threonine protein kinase</fullName>
        <ecNumber evidence="2">2.7.11.1</ecNumber>
    </recommendedName>
</protein>
<evidence type="ECO:0000256" key="1">
    <source>
        <dbReference type="ARBA" id="ARBA00004236"/>
    </source>
</evidence>
<dbReference type="Pfam" id="PF07714">
    <property type="entry name" value="PK_Tyr_Ser-Thr"/>
    <property type="match status" value="1"/>
</dbReference>
<keyword evidence="3" id="KW-0472">Membrane</keyword>
<feature type="region of interest" description="Disordered" evidence="13">
    <location>
        <begin position="405"/>
        <end position="424"/>
    </location>
</feature>
<name>A0A6P5NPC5_ARADU</name>
<feature type="compositionally biased region" description="Basic residues" evidence="13">
    <location>
        <begin position="461"/>
        <end position="475"/>
    </location>
</feature>
<dbReference type="EC" id="2.7.11.1" evidence="2"/>
<evidence type="ECO:0000256" key="8">
    <source>
        <dbReference type="ARBA" id="ARBA00022840"/>
    </source>
</evidence>
<evidence type="ECO:0000256" key="7">
    <source>
        <dbReference type="ARBA" id="ARBA00022777"/>
    </source>
</evidence>
<dbReference type="GO" id="GO:0005524">
    <property type="term" value="F:ATP binding"/>
    <property type="evidence" value="ECO:0007669"/>
    <property type="project" value="UniProtKB-UniRule"/>
</dbReference>
<comment type="catalytic activity">
    <reaction evidence="10">
        <text>L-seryl-[protein] + ATP = O-phospho-L-seryl-[protein] + ADP + H(+)</text>
        <dbReference type="Rhea" id="RHEA:17989"/>
        <dbReference type="Rhea" id="RHEA-COMP:9863"/>
        <dbReference type="Rhea" id="RHEA-COMP:11604"/>
        <dbReference type="ChEBI" id="CHEBI:15378"/>
        <dbReference type="ChEBI" id="CHEBI:29999"/>
        <dbReference type="ChEBI" id="CHEBI:30616"/>
        <dbReference type="ChEBI" id="CHEBI:83421"/>
        <dbReference type="ChEBI" id="CHEBI:456216"/>
        <dbReference type="EC" id="2.7.11.1"/>
    </reaction>
</comment>
<feature type="compositionally biased region" description="Polar residues" evidence="13">
    <location>
        <begin position="414"/>
        <end position="424"/>
    </location>
</feature>
<keyword evidence="5" id="KW-0808">Transferase</keyword>
<evidence type="ECO:0000256" key="6">
    <source>
        <dbReference type="ARBA" id="ARBA00022741"/>
    </source>
</evidence>
<dbReference type="FunFam" id="1.10.510.10:FF:000095">
    <property type="entry name" value="protein STRUBBELIG-RECEPTOR FAMILY 8"/>
    <property type="match status" value="1"/>
</dbReference>
<dbReference type="InterPro" id="IPR001245">
    <property type="entry name" value="Ser-Thr/Tyr_kinase_cat_dom"/>
</dbReference>
<evidence type="ECO:0000256" key="13">
    <source>
        <dbReference type="SAM" id="MobiDB-lite"/>
    </source>
</evidence>
<evidence type="ECO:0000313" key="15">
    <source>
        <dbReference type="Proteomes" id="UP000515211"/>
    </source>
</evidence>
<dbReference type="Proteomes" id="UP000515211">
    <property type="component" value="Chromosome 1"/>
</dbReference>
<keyword evidence="3" id="KW-1003">Cell membrane</keyword>
<organism evidence="15 16">
    <name type="scientific">Arachis duranensis</name>
    <name type="common">Wild peanut</name>
    <dbReference type="NCBI Taxonomy" id="130453"/>
    <lineage>
        <taxon>Eukaryota</taxon>
        <taxon>Viridiplantae</taxon>
        <taxon>Streptophyta</taxon>
        <taxon>Embryophyta</taxon>
        <taxon>Tracheophyta</taxon>
        <taxon>Spermatophyta</taxon>
        <taxon>Magnoliopsida</taxon>
        <taxon>eudicotyledons</taxon>
        <taxon>Gunneridae</taxon>
        <taxon>Pentapetalae</taxon>
        <taxon>rosids</taxon>
        <taxon>fabids</taxon>
        <taxon>Fabales</taxon>
        <taxon>Fabaceae</taxon>
        <taxon>Papilionoideae</taxon>
        <taxon>50 kb inversion clade</taxon>
        <taxon>dalbergioids sensu lato</taxon>
        <taxon>Dalbergieae</taxon>
        <taxon>Pterocarpus clade</taxon>
        <taxon>Arachis</taxon>
    </lineage>
</organism>
<dbReference type="AlphaFoldDB" id="A0A6P5NPC5"/>
<dbReference type="PANTHER" id="PTHR45621">
    <property type="entry name" value="OS01G0588500 PROTEIN-RELATED"/>
    <property type="match status" value="1"/>
</dbReference>
<dbReference type="PROSITE" id="PS00108">
    <property type="entry name" value="PROTEIN_KINASE_ST"/>
    <property type="match status" value="1"/>
</dbReference>
<dbReference type="GeneID" id="107470619"/>
<comment type="subcellular location">
    <subcellularLocation>
        <location evidence="1">Cell membrane</location>
    </subcellularLocation>
</comment>
<reference evidence="16" key="2">
    <citation type="submission" date="2025-08" db="UniProtKB">
        <authorList>
            <consortium name="RefSeq"/>
        </authorList>
    </citation>
    <scope>IDENTIFICATION</scope>
    <source>
        <tissue evidence="16">Whole plant</tissue>
    </source>
</reference>
<dbReference type="PROSITE" id="PS50011">
    <property type="entry name" value="PROTEIN_KINASE_DOM"/>
    <property type="match status" value="1"/>
</dbReference>
<evidence type="ECO:0000256" key="12">
    <source>
        <dbReference type="RuleBase" id="RU000304"/>
    </source>
</evidence>
<evidence type="ECO:0000256" key="4">
    <source>
        <dbReference type="ARBA" id="ARBA00022527"/>
    </source>
</evidence>
<feature type="binding site" evidence="11">
    <location>
        <position position="128"/>
    </location>
    <ligand>
        <name>ATP</name>
        <dbReference type="ChEBI" id="CHEBI:30616"/>
    </ligand>
</feature>
<dbReference type="CDD" id="cd14066">
    <property type="entry name" value="STKc_IRAK"/>
    <property type="match status" value="1"/>
</dbReference>
<reference evidence="15" key="1">
    <citation type="journal article" date="2016" name="Nat. Genet.">
        <title>The genome sequences of Arachis duranensis and Arachis ipaensis, the diploid ancestors of cultivated peanut.</title>
        <authorList>
            <person name="Bertioli D.J."/>
            <person name="Cannon S.B."/>
            <person name="Froenicke L."/>
            <person name="Huang G."/>
            <person name="Farmer A.D."/>
            <person name="Cannon E.K."/>
            <person name="Liu X."/>
            <person name="Gao D."/>
            <person name="Clevenger J."/>
            <person name="Dash S."/>
            <person name="Ren L."/>
            <person name="Moretzsohn M.C."/>
            <person name="Shirasawa K."/>
            <person name="Huang W."/>
            <person name="Vidigal B."/>
            <person name="Abernathy B."/>
            <person name="Chu Y."/>
            <person name="Niederhuth C.E."/>
            <person name="Umale P."/>
            <person name="Araujo A.C."/>
            <person name="Kozik A."/>
            <person name="Kim K.D."/>
            <person name="Burow M.D."/>
            <person name="Varshney R.K."/>
            <person name="Wang X."/>
            <person name="Zhang X."/>
            <person name="Barkley N."/>
            <person name="Guimaraes P.M."/>
            <person name="Isobe S."/>
            <person name="Guo B."/>
            <person name="Liao B."/>
            <person name="Stalker H.T."/>
            <person name="Schmitz R.J."/>
            <person name="Scheffler B.E."/>
            <person name="Leal-Bertioli S.C."/>
            <person name="Xun X."/>
            <person name="Jackson S.A."/>
            <person name="Michelmore R."/>
            <person name="Ozias-Akins P."/>
        </authorList>
    </citation>
    <scope>NUCLEOTIDE SEQUENCE [LARGE SCALE GENOMIC DNA]</scope>
    <source>
        <strain evidence="15">cv. V14167</strain>
    </source>
</reference>
<dbReference type="InterPro" id="IPR008271">
    <property type="entry name" value="Ser/Thr_kinase_AS"/>
</dbReference>
<proteinExistence type="inferred from homology"/>
<dbReference type="Gene3D" id="1.10.510.10">
    <property type="entry name" value="Transferase(Phosphotransferase) domain 1"/>
    <property type="match status" value="1"/>
</dbReference>
<evidence type="ECO:0000256" key="10">
    <source>
        <dbReference type="ARBA" id="ARBA00048679"/>
    </source>
</evidence>
<dbReference type="PROSITE" id="PS00107">
    <property type="entry name" value="PROTEIN_KINASE_ATP"/>
    <property type="match status" value="1"/>
</dbReference>
<feature type="domain" description="Protein kinase" evidence="14">
    <location>
        <begin position="89"/>
        <end position="371"/>
    </location>
</feature>
<keyword evidence="6 11" id="KW-0547">Nucleotide-binding</keyword>
<dbReference type="GO" id="GO:0004674">
    <property type="term" value="F:protein serine/threonine kinase activity"/>
    <property type="evidence" value="ECO:0007669"/>
    <property type="project" value="UniProtKB-KW"/>
</dbReference>
<dbReference type="InterPro" id="IPR050823">
    <property type="entry name" value="Plant_Ser_Thr_Prot_Kinase"/>
</dbReference>